<accession>G3AVV3</accession>
<keyword evidence="4" id="KW-0472">Membrane</keyword>
<dbReference type="AlphaFoldDB" id="G3AVV3"/>
<dbReference type="InterPro" id="IPR015399">
    <property type="entry name" value="DUF1977_DnaJ-like"/>
</dbReference>
<dbReference type="Pfam" id="PF09320">
    <property type="entry name" value="DUF1977"/>
    <property type="match status" value="1"/>
</dbReference>
<evidence type="ECO:0000256" key="4">
    <source>
        <dbReference type="ARBA" id="ARBA00023136"/>
    </source>
</evidence>
<feature type="region of interest" description="Disordered" evidence="5">
    <location>
        <begin position="80"/>
        <end position="108"/>
    </location>
</feature>
<dbReference type="InterPro" id="IPR036869">
    <property type="entry name" value="J_dom_sf"/>
</dbReference>
<dbReference type="FunCoup" id="G3AVV3">
    <property type="interactions" value="188"/>
</dbReference>
<dbReference type="STRING" id="619300.G3AVV3"/>
<organism evidence="8">
    <name type="scientific">Spathaspora passalidarum (strain NRRL Y-27907 / 11-Y1)</name>
    <dbReference type="NCBI Taxonomy" id="619300"/>
    <lineage>
        <taxon>Eukaryota</taxon>
        <taxon>Fungi</taxon>
        <taxon>Dikarya</taxon>
        <taxon>Ascomycota</taxon>
        <taxon>Saccharomycotina</taxon>
        <taxon>Pichiomycetes</taxon>
        <taxon>Debaryomycetaceae</taxon>
        <taxon>Spathaspora</taxon>
    </lineage>
</organism>
<keyword evidence="2" id="KW-0812">Transmembrane</keyword>
<sequence>MSFTKDQEAIVLKVLSYKPHQFYEILSVEKSANESEIKKSYRKLAIKCHPDKNPHPRSAEAFKLLNKAWGVLSDPGKKKIYDQTGSDPDSRFASAASSSGASTGSFGNGGPYYRGGGVPFDDDIFNLFFGGGSGASPFGGGGGTTFQFGNGFTFQSFGGADPFVRHRHQFRGHNQQNTQHQDRRQEASLSESLKALAPILLILIVPIFSALFSDSNSAPEYSFHKTRDYSVQRSTPRFNIPFYVNKKFTEKYSGKSPQQLKNFDYKIENVYIQDKRAKCSREQIRKNEMIEDAQGWFFTDTEKLAAAENMAMPNCEILRGLSLI</sequence>
<dbReference type="GO" id="GO:0071218">
    <property type="term" value="P:cellular response to misfolded protein"/>
    <property type="evidence" value="ECO:0007669"/>
    <property type="project" value="TreeGrafter"/>
</dbReference>
<evidence type="ECO:0000259" key="6">
    <source>
        <dbReference type="PROSITE" id="PS50076"/>
    </source>
</evidence>
<keyword evidence="3" id="KW-1133">Transmembrane helix</keyword>
<dbReference type="GO" id="GO:0030544">
    <property type="term" value="F:Hsp70 protein binding"/>
    <property type="evidence" value="ECO:0007669"/>
    <property type="project" value="TreeGrafter"/>
</dbReference>
<dbReference type="InterPro" id="IPR051100">
    <property type="entry name" value="DnaJ_subfamily_B/C"/>
</dbReference>
<evidence type="ECO:0000256" key="3">
    <source>
        <dbReference type="ARBA" id="ARBA00022989"/>
    </source>
</evidence>
<dbReference type="OMA" id="ARSREHN"/>
<feature type="compositionally biased region" description="Low complexity" evidence="5">
    <location>
        <begin position="91"/>
        <end position="105"/>
    </location>
</feature>
<keyword evidence="8" id="KW-1185">Reference proteome</keyword>
<evidence type="ECO:0000256" key="2">
    <source>
        <dbReference type="ARBA" id="ARBA00022692"/>
    </source>
</evidence>
<dbReference type="InParanoid" id="G3AVV3"/>
<dbReference type="PROSITE" id="PS50076">
    <property type="entry name" value="DNAJ_2"/>
    <property type="match status" value="1"/>
</dbReference>
<dbReference type="eggNOG" id="KOG0714">
    <property type="taxonomic scope" value="Eukaryota"/>
</dbReference>
<dbReference type="GO" id="GO:0005789">
    <property type="term" value="C:endoplasmic reticulum membrane"/>
    <property type="evidence" value="ECO:0007669"/>
    <property type="project" value="TreeGrafter"/>
</dbReference>
<evidence type="ECO:0000313" key="7">
    <source>
        <dbReference type="EMBL" id="EGW29998.1"/>
    </source>
</evidence>
<gene>
    <name evidence="7" type="ORF">SPAPADRAFT_144677</name>
</gene>
<name>G3AVV3_SPAPN</name>
<dbReference type="PANTHER" id="PTHR43908:SF3">
    <property type="entry name" value="AT29763P-RELATED"/>
    <property type="match status" value="1"/>
</dbReference>
<evidence type="ECO:0000313" key="8">
    <source>
        <dbReference type="Proteomes" id="UP000000709"/>
    </source>
</evidence>
<dbReference type="Gene3D" id="1.10.287.110">
    <property type="entry name" value="DnaJ domain"/>
    <property type="match status" value="1"/>
</dbReference>
<protein>
    <recommendedName>
        <fullName evidence="6">J domain-containing protein</fullName>
    </recommendedName>
</protein>
<dbReference type="HOGENOM" id="CLU_043579_1_0_1"/>
<reference evidence="7 8" key="1">
    <citation type="journal article" date="2011" name="Proc. Natl. Acad. Sci. U.S.A.">
        <title>Comparative genomics of xylose-fermenting fungi for enhanced biofuel production.</title>
        <authorList>
            <person name="Wohlbach D.J."/>
            <person name="Kuo A."/>
            <person name="Sato T.K."/>
            <person name="Potts K.M."/>
            <person name="Salamov A.A."/>
            <person name="LaButti K.M."/>
            <person name="Sun H."/>
            <person name="Clum A."/>
            <person name="Pangilinan J.L."/>
            <person name="Lindquist E.A."/>
            <person name="Lucas S."/>
            <person name="Lapidus A."/>
            <person name="Jin M."/>
            <person name="Gunawan C."/>
            <person name="Balan V."/>
            <person name="Dale B.E."/>
            <person name="Jeffries T.W."/>
            <person name="Zinkel R."/>
            <person name="Barry K.W."/>
            <person name="Grigoriev I.V."/>
            <person name="Gasch A.P."/>
        </authorList>
    </citation>
    <scope>NUCLEOTIDE SEQUENCE [LARGE SCALE GENOMIC DNA]</scope>
    <source>
        <strain evidence="8">NRRL Y-27907 / 11-Y1</strain>
    </source>
</reference>
<evidence type="ECO:0000256" key="1">
    <source>
        <dbReference type="ARBA" id="ARBA00004167"/>
    </source>
</evidence>
<comment type="subcellular location">
    <subcellularLocation>
        <location evidence="1">Membrane</location>
        <topology evidence="1">Single-pass membrane protein</topology>
    </subcellularLocation>
</comment>
<dbReference type="PANTHER" id="PTHR43908">
    <property type="entry name" value="AT29763P-RELATED"/>
    <property type="match status" value="1"/>
</dbReference>
<dbReference type="InterPro" id="IPR001623">
    <property type="entry name" value="DnaJ_domain"/>
</dbReference>
<dbReference type="GeneID" id="18870654"/>
<proteinExistence type="predicted"/>
<evidence type="ECO:0000256" key="5">
    <source>
        <dbReference type="SAM" id="MobiDB-lite"/>
    </source>
</evidence>
<dbReference type="KEGG" id="spaa:SPAPADRAFT_144677"/>
<dbReference type="CDD" id="cd06257">
    <property type="entry name" value="DnaJ"/>
    <property type="match status" value="1"/>
</dbReference>
<dbReference type="OrthoDB" id="1507364at2759"/>
<dbReference type="RefSeq" id="XP_007377764.1">
    <property type="nucleotide sequence ID" value="XM_007377702.1"/>
</dbReference>
<dbReference type="EMBL" id="GL996506">
    <property type="protein sequence ID" value="EGW29998.1"/>
    <property type="molecule type" value="Genomic_DNA"/>
</dbReference>
<dbReference type="SMART" id="SM00271">
    <property type="entry name" value="DnaJ"/>
    <property type="match status" value="1"/>
</dbReference>
<dbReference type="PRINTS" id="PR00625">
    <property type="entry name" value="JDOMAIN"/>
</dbReference>
<feature type="domain" description="J" evidence="6">
    <location>
        <begin position="21"/>
        <end position="85"/>
    </location>
</feature>
<dbReference type="Pfam" id="PF00226">
    <property type="entry name" value="DnaJ"/>
    <property type="match status" value="1"/>
</dbReference>
<dbReference type="Proteomes" id="UP000000709">
    <property type="component" value="Unassembled WGS sequence"/>
</dbReference>
<dbReference type="SUPFAM" id="SSF46565">
    <property type="entry name" value="Chaperone J-domain"/>
    <property type="match status" value="1"/>
</dbReference>